<accession>A0A879R2S4</accession>
<protein>
    <submittedName>
        <fullName evidence="1">Uncharacterized protein</fullName>
    </submittedName>
</protein>
<evidence type="ECO:0000313" key="2">
    <source>
        <dbReference type="Proteomes" id="UP000664915"/>
    </source>
</evidence>
<name>A0A879R2S4_9CAUD</name>
<dbReference type="EMBL" id="MW015081">
    <property type="protein sequence ID" value="QPX48209.1"/>
    <property type="molecule type" value="Genomic_DNA"/>
</dbReference>
<dbReference type="Proteomes" id="UP000664915">
    <property type="component" value="Segment"/>
</dbReference>
<proteinExistence type="predicted"/>
<keyword evidence="2" id="KW-1185">Reference proteome</keyword>
<evidence type="ECO:0000313" key="1">
    <source>
        <dbReference type="EMBL" id="QPX48209.1"/>
    </source>
</evidence>
<organism evidence="1 2">
    <name type="scientific">Synechococcus phage S-SRM01</name>
    <dbReference type="NCBI Taxonomy" id="2781608"/>
    <lineage>
        <taxon>Viruses</taxon>
        <taxon>Duplodnaviria</taxon>
        <taxon>Heunggongvirae</taxon>
        <taxon>Uroviricota</taxon>
        <taxon>Caudoviricetes</taxon>
        <taxon>Pantevenvirales</taxon>
        <taxon>Kyanoviridae</taxon>
        <taxon>Serangoonvirus</taxon>
        <taxon>Serangoonvirus essarone</taxon>
    </lineage>
</organism>
<dbReference type="KEGG" id="vg:77946414"/>
<dbReference type="GeneID" id="77946414"/>
<sequence>MASGSFQFRYNHSNENAAWHTNPNTKFALPEEDVDIRCDDPYLNETQFLEMVRRFFIACGYTEKQWKSALTAHLKEAVDTE</sequence>
<dbReference type="RefSeq" id="YP_010670219.1">
    <property type="nucleotide sequence ID" value="NC_070963.1"/>
</dbReference>
<reference evidence="1" key="1">
    <citation type="submission" date="2020-09" db="EMBL/GenBank/DDBJ databases">
        <authorList>
            <person name="Zhang D."/>
            <person name="Hatherill J.R."/>
            <person name="Ramirez J.F."/>
            <person name="Edinger B."/>
            <person name="Balarin R."/>
            <person name="Sullivan A."/>
            <person name="Humpal K.M."/>
            <person name="Guseva A."/>
            <person name="Butela K.A."/>
            <person name="Garlena R.A."/>
            <person name="Russell D.A."/>
            <person name="Pope W.H."/>
            <person name="Jacobs-Sera D."/>
            <person name="Hatfull G.F."/>
        </authorList>
    </citation>
    <scope>NUCLEOTIDE SEQUENCE</scope>
</reference>